<keyword evidence="3" id="KW-0597">Phosphoprotein</keyword>
<dbReference type="PROSITE" id="PS50110">
    <property type="entry name" value="RESPONSE_REGULATORY"/>
    <property type="match status" value="1"/>
</dbReference>
<dbReference type="Gene3D" id="3.40.50.2300">
    <property type="match status" value="1"/>
</dbReference>
<keyword evidence="7" id="KW-1185">Reference proteome</keyword>
<evidence type="ECO:0000256" key="1">
    <source>
        <dbReference type="ARBA" id="ARBA00018672"/>
    </source>
</evidence>
<dbReference type="InterPro" id="IPR011006">
    <property type="entry name" value="CheY-like_superfamily"/>
</dbReference>
<dbReference type="SUPFAM" id="SSF52172">
    <property type="entry name" value="CheY-like"/>
    <property type="match status" value="1"/>
</dbReference>
<feature type="modified residue" description="4-aspartylphosphate" evidence="3">
    <location>
        <position position="60"/>
    </location>
</feature>
<evidence type="ECO:0000313" key="7">
    <source>
        <dbReference type="Proteomes" id="UP000249377"/>
    </source>
</evidence>
<dbReference type="Pfam" id="PF00072">
    <property type="entry name" value="Response_reg"/>
    <property type="match status" value="1"/>
</dbReference>
<sequence>MQYHIAICDDEQVERKYLSQLAAQWAAGRCLYSQIDAFESAEQFLFAYREDISYDILLLDIQMKGLDGVTLAKEIRKTDTHVQIVFITGLPDFIAEGYEVSALHYLMKPIQPEKLWSVLDKAQKNLNKTEKSLLISSGGENLRIPIGDILVCESYGHTTTITAKNGSYEVRQSLTELEQQLGPSFVRCHRSYIAGLRHIHRITKNEVILDGGTALPLSRRLYDPVHQAFINYFKGIS</sequence>
<dbReference type="Gene3D" id="2.40.50.1020">
    <property type="entry name" value="LytTr DNA-binding domain"/>
    <property type="match status" value="1"/>
</dbReference>
<organism evidence="6 7">
    <name type="scientific">Hydrogeniiclostridium mannosilyticum</name>
    <dbReference type="NCBI Taxonomy" id="2764322"/>
    <lineage>
        <taxon>Bacteria</taxon>
        <taxon>Bacillati</taxon>
        <taxon>Bacillota</taxon>
        <taxon>Clostridia</taxon>
        <taxon>Eubacteriales</taxon>
        <taxon>Acutalibacteraceae</taxon>
        <taxon>Hydrogeniiclostridium</taxon>
    </lineage>
</organism>
<dbReference type="GO" id="GO:0000156">
    <property type="term" value="F:phosphorelay response regulator activity"/>
    <property type="evidence" value="ECO:0007669"/>
    <property type="project" value="InterPro"/>
</dbReference>
<gene>
    <name evidence="6" type="ORF">DPQ25_01390</name>
</gene>
<dbReference type="AlphaFoldDB" id="A0A328UIY8"/>
<protein>
    <recommendedName>
        <fullName evidence="1">Stage 0 sporulation protein A homolog</fullName>
    </recommendedName>
</protein>
<dbReference type="InterPro" id="IPR007492">
    <property type="entry name" value="LytTR_DNA-bd_dom"/>
</dbReference>
<reference evidence="6 7" key="1">
    <citation type="submission" date="2018-06" db="EMBL/GenBank/DDBJ databases">
        <title>Noncontiguous genome sequence of Ruminococcaceae bacterium ASD2818.</title>
        <authorList>
            <person name="Chaplin A.V."/>
            <person name="Sokolova S.R."/>
            <person name="Kochetkova T.O."/>
            <person name="Goltsov A.Y."/>
            <person name="Trofimov D.Y."/>
            <person name="Efimov B.A."/>
        </authorList>
    </citation>
    <scope>NUCLEOTIDE SEQUENCE [LARGE SCALE GENOMIC DNA]</scope>
    <source>
        <strain evidence="6 7">ASD2818</strain>
    </source>
</reference>
<dbReference type="PANTHER" id="PTHR37299">
    <property type="entry name" value="TRANSCRIPTIONAL REGULATOR-RELATED"/>
    <property type="match status" value="1"/>
</dbReference>
<evidence type="ECO:0000259" key="5">
    <source>
        <dbReference type="PROSITE" id="PS50930"/>
    </source>
</evidence>
<name>A0A328UIY8_9FIRM</name>
<dbReference type="PANTHER" id="PTHR37299:SF1">
    <property type="entry name" value="STAGE 0 SPORULATION PROTEIN A HOMOLOG"/>
    <property type="match status" value="1"/>
</dbReference>
<keyword evidence="6" id="KW-0238">DNA-binding</keyword>
<dbReference type="InterPro" id="IPR001789">
    <property type="entry name" value="Sig_transdc_resp-reg_receiver"/>
</dbReference>
<dbReference type="EMBL" id="QLYR01000001">
    <property type="protein sequence ID" value="RAQ30190.1"/>
    <property type="molecule type" value="Genomic_DNA"/>
</dbReference>
<dbReference type="PROSITE" id="PS50930">
    <property type="entry name" value="HTH_LYTTR"/>
    <property type="match status" value="1"/>
</dbReference>
<accession>A0A328UIY8</accession>
<dbReference type="InterPro" id="IPR046947">
    <property type="entry name" value="LytR-like"/>
</dbReference>
<dbReference type="Proteomes" id="UP000249377">
    <property type="component" value="Unassembled WGS sequence"/>
</dbReference>
<evidence type="ECO:0000256" key="3">
    <source>
        <dbReference type="PROSITE-ProRule" id="PRU00169"/>
    </source>
</evidence>
<evidence type="ECO:0000259" key="4">
    <source>
        <dbReference type="PROSITE" id="PS50110"/>
    </source>
</evidence>
<evidence type="ECO:0000256" key="2">
    <source>
        <dbReference type="ARBA" id="ARBA00024867"/>
    </source>
</evidence>
<feature type="domain" description="HTH LytTR-type" evidence="5">
    <location>
        <begin position="133"/>
        <end position="231"/>
    </location>
</feature>
<proteinExistence type="predicted"/>
<dbReference type="SMART" id="SM00850">
    <property type="entry name" value="LytTR"/>
    <property type="match status" value="1"/>
</dbReference>
<dbReference type="RefSeq" id="WP_112331387.1">
    <property type="nucleotide sequence ID" value="NZ_JADPHD010000001.1"/>
</dbReference>
<dbReference type="Pfam" id="PF04397">
    <property type="entry name" value="LytTR"/>
    <property type="match status" value="1"/>
</dbReference>
<comment type="caution">
    <text evidence="6">The sequence shown here is derived from an EMBL/GenBank/DDBJ whole genome shotgun (WGS) entry which is preliminary data.</text>
</comment>
<dbReference type="GO" id="GO:0003677">
    <property type="term" value="F:DNA binding"/>
    <property type="evidence" value="ECO:0007669"/>
    <property type="project" value="UniProtKB-KW"/>
</dbReference>
<dbReference type="SMART" id="SM00448">
    <property type="entry name" value="REC"/>
    <property type="match status" value="1"/>
</dbReference>
<evidence type="ECO:0000313" key="6">
    <source>
        <dbReference type="EMBL" id="RAQ30190.1"/>
    </source>
</evidence>
<feature type="domain" description="Response regulatory" evidence="4">
    <location>
        <begin position="4"/>
        <end position="123"/>
    </location>
</feature>
<comment type="function">
    <text evidence="2">May play the central regulatory role in sporulation. It may be an element of the effector pathway responsible for the activation of sporulation genes in response to nutritional stress. Spo0A may act in concert with spo0H (a sigma factor) to control the expression of some genes that are critical to the sporulation process.</text>
</comment>